<feature type="non-terminal residue" evidence="1">
    <location>
        <position position="1"/>
    </location>
</feature>
<evidence type="ECO:0000313" key="2">
    <source>
        <dbReference type="Proteomes" id="UP001476798"/>
    </source>
</evidence>
<feature type="non-terminal residue" evidence="1">
    <location>
        <position position="54"/>
    </location>
</feature>
<protein>
    <submittedName>
        <fullName evidence="1">Uncharacterized protein</fullName>
    </submittedName>
</protein>
<comment type="caution">
    <text evidence="1">The sequence shown here is derived from an EMBL/GenBank/DDBJ whole genome shotgun (WGS) entry which is preliminary data.</text>
</comment>
<proteinExistence type="predicted"/>
<name>A0ABV0MJY3_9TELE</name>
<organism evidence="1 2">
    <name type="scientific">Goodea atripinnis</name>
    <dbReference type="NCBI Taxonomy" id="208336"/>
    <lineage>
        <taxon>Eukaryota</taxon>
        <taxon>Metazoa</taxon>
        <taxon>Chordata</taxon>
        <taxon>Craniata</taxon>
        <taxon>Vertebrata</taxon>
        <taxon>Euteleostomi</taxon>
        <taxon>Actinopterygii</taxon>
        <taxon>Neopterygii</taxon>
        <taxon>Teleostei</taxon>
        <taxon>Neoteleostei</taxon>
        <taxon>Acanthomorphata</taxon>
        <taxon>Ovalentaria</taxon>
        <taxon>Atherinomorphae</taxon>
        <taxon>Cyprinodontiformes</taxon>
        <taxon>Goodeidae</taxon>
        <taxon>Goodea</taxon>
    </lineage>
</organism>
<keyword evidence="2" id="KW-1185">Reference proteome</keyword>
<dbReference type="Proteomes" id="UP001476798">
    <property type="component" value="Unassembled WGS sequence"/>
</dbReference>
<dbReference type="EMBL" id="JAHRIO010002320">
    <property type="protein sequence ID" value="MEQ2159411.1"/>
    <property type="molecule type" value="Genomic_DNA"/>
</dbReference>
<gene>
    <name evidence="1" type="ORF">GOODEAATRI_022550</name>
</gene>
<sequence>GKLQMMSHINKPCVMVDVEVRPGCRETWKADILQEIHWLRIGNIAYVATGNTGN</sequence>
<evidence type="ECO:0000313" key="1">
    <source>
        <dbReference type="EMBL" id="MEQ2159411.1"/>
    </source>
</evidence>
<accession>A0ABV0MJY3</accession>
<reference evidence="1 2" key="1">
    <citation type="submission" date="2021-06" db="EMBL/GenBank/DDBJ databases">
        <authorList>
            <person name="Palmer J.M."/>
        </authorList>
    </citation>
    <scope>NUCLEOTIDE SEQUENCE [LARGE SCALE GENOMIC DNA]</scope>
    <source>
        <strain evidence="1 2">GA_2019</strain>
        <tissue evidence="1">Muscle</tissue>
    </source>
</reference>